<dbReference type="InterPro" id="IPR059172">
    <property type="entry name" value="SNF6"/>
</dbReference>
<dbReference type="STRING" id="1071382.H2AZX3"/>
<dbReference type="AlphaFoldDB" id="H2AZX3"/>
<dbReference type="OrthoDB" id="4034416at2759"/>
<dbReference type="GO" id="GO:0016592">
    <property type="term" value="C:mediator complex"/>
    <property type="evidence" value="ECO:0007669"/>
    <property type="project" value="TreeGrafter"/>
</dbReference>
<dbReference type="GeneID" id="13883559"/>
<dbReference type="PANTHER" id="PTHR46007">
    <property type="entry name" value="MEDIATOR OF RNA POLYMERASE II TRANSCRIPTION SUBUNIT 12"/>
    <property type="match status" value="1"/>
</dbReference>
<dbReference type="InParanoid" id="H2AZX3"/>
<evidence type="ECO:0000313" key="3">
    <source>
        <dbReference type="Proteomes" id="UP000005220"/>
    </source>
</evidence>
<accession>H2AZX3</accession>
<dbReference type="HOGENOM" id="CLU_051557_0_0_1"/>
<evidence type="ECO:0000256" key="1">
    <source>
        <dbReference type="SAM" id="MobiDB-lite"/>
    </source>
</evidence>
<dbReference type="Proteomes" id="UP000005220">
    <property type="component" value="Chromosome 9"/>
</dbReference>
<dbReference type="FunCoup" id="H2AZX3">
    <property type="interactions" value="227"/>
</dbReference>
<proteinExistence type="predicted"/>
<name>H2AZX3_KAZAF</name>
<gene>
    <name evidence="2" type="primary">KAFR0I01420</name>
    <name evidence="2" type="ORF">KAFR_0I01420</name>
</gene>
<evidence type="ECO:0000313" key="2">
    <source>
        <dbReference type="EMBL" id="CCF59923.1"/>
    </source>
</evidence>
<sequence>MVTGSTTLNAAINGSAPVTTKKKRYVTKAVRQSQQYQQQYQRQQLLARQAFLQNRLKSDPINSIIHDESDTISFRANLLKNFINTNDYLGVLLTQNLPINLIKPPAIHENPATELSQLQKKLENNSLEVNALKEKLNTITTTSITLDDLDFPLESFDTVLKEYIDNHGLRVQDNRVVKHKDKFNHLVAQVNEAPSDYWEKQYHKIIENQKTKKRELELQKLREQEESKKKEEERRRKEQEELELKRRREEADALRRQQEQQEQIRQQQQLQQEQQQRQQQPDFTNIALPIVPDELVPNDITSVQVPIAEQVLGTNEKDIQENNENDADKNKNQQDLLDEMFGDYNNEPFNSGFDDGFEDLDNVFF</sequence>
<dbReference type="EMBL" id="HE650829">
    <property type="protein sequence ID" value="CCF59923.1"/>
    <property type="molecule type" value="Genomic_DNA"/>
</dbReference>
<dbReference type="InterPro" id="IPR051647">
    <property type="entry name" value="Mediator_comp_sub12"/>
</dbReference>
<dbReference type="GO" id="GO:0003713">
    <property type="term" value="F:transcription coactivator activity"/>
    <property type="evidence" value="ECO:0007669"/>
    <property type="project" value="TreeGrafter"/>
</dbReference>
<keyword evidence="3" id="KW-1185">Reference proteome</keyword>
<feature type="compositionally biased region" description="Basic and acidic residues" evidence="1">
    <location>
        <begin position="223"/>
        <end position="259"/>
    </location>
</feature>
<protein>
    <submittedName>
        <fullName evidence="2">Uncharacterized protein</fullName>
    </submittedName>
</protein>
<dbReference type="CDD" id="cd22571">
    <property type="entry name" value="SNF6"/>
    <property type="match status" value="1"/>
</dbReference>
<dbReference type="RefSeq" id="XP_003959058.1">
    <property type="nucleotide sequence ID" value="XM_003959009.1"/>
</dbReference>
<dbReference type="KEGG" id="kaf:KAFR_0I01420"/>
<organism evidence="2 3">
    <name type="scientific">Kazachstania africana (strain ATCC 22294 / BCRC 22015 / CBS 2517 / CECT 1963 / NBRC 1671 / NRRL Y-8276)</name>
    <name type="common">Yeast</name>
    <name type="synonym">Kluyveromyces africanus</name>
    <dbReference type="NCBI Taxonomy" id="1071382"/>
    <lineage>
        <taxon>Eukaryota</taxon>
        <taxon>Fungi</taxon>
        <taxon>Dikarya</taxon>
        <taxon>Ascomycota</taxon>
        <taxon>Saccharomycotina</taxon>
        <taxon>Saccharomycetes</taxon>
        <taxon>Saccharomycetales</taxon>
        <taxon>Saccharomycetaceae</taxon>
        <taxon>Kazachstania</taxon>
    </lineage>
</organism>
<dbReference type="PANTHER" id="PTHR46007:SF2">
    <property type="entry name" value="MEDIATOR OF RNA POLYMERASE II TRANSCRIPTION SUBUNIT 12"/>
    <property type="match status" value="1"/>
</dbReference>
<dbReference type="GO" id="GO:0045944">
    <property type="term" value="P:positive regulation of transcription by RNA polymerase II"/>
    <property type="evidence" value="ECO:0007669"/>
    <property type="project" value="TreeGrafter"/>
</dbReference>
<feature type="region of interest" description="Disordered" evidence="1">
    <location>
        <begin position="223"/>
        <end position="280"/>
    </location>
</feature>
<reference evidence="2 3" key="1">
    <citation type="journal article" date="2011" name="Proc. Natl. Acad. Sci. U.S.A.">
        <title>Evolutionary erosion of yeast sex chromosomes by mating-type switching accidents.</title>
        <authorList>
            <person name="Gordon J.L."/>
            <person name="Armisen D."/>
            <person name="Proux-Wera E."/>
            <person name="Oheigeartaigh S.S."/>
            <person name="Byrne K.P."/>
            <person name="Wolfe K.H."/>
        </authorList>
    </citation>
    <scope>NUCLEOTIDE SEQUENCE [LARGE SCALE GENOMIC DNA]</scope>
    <source>
        <strain evidence="3">ATCC 22294 / BCRC 22015 / CBS 2517 / CECT 1963 / NBRC 1671 / NRRL Y-8276</strain>
    </source>
</reference>
<feature type="compositionally biased region" description="Low complexity" evidence="1">
    <location>
        <begin position="260"/>
        <end position="280"/>
    </location>
</feature>
<dbReference type="eggNOG" id="ENOG502S1YQ">
    <property type="taxonomic scope" value="Eukaryota"/>
</dbReference>